<feature type="compositionally biased region" description="Low complexity" evidence="1">
    <location>
        <begin position="113"/>
        <end position="122"/>
    </location>
</feature>
<accession>A0ABV6UX40</accession>
<dbReference type="RefSeq" id="WP_030255538.1">
    <property type="nucleotide sequence ID" value="NZ_JBHEZZ010000025.1"/>
</dbReference>
<evidence type="ECO:0008006" key="5">
    <source>
        <dbReference type="Google" id="ProtNLM"/>
    </source>
</evidence>
<keyword evidence="2" id="KW-1133">Transmembrane helix</keyword>
<feature type="compositionally biased region" description="Gly residues" evidence="1">
    <location>
        <begin position="139"/>
        <end position="148"/>
    </location>
</feature>
<feature type="region of interest" description="Disordered" evidence="1">
    <location>
        <begin position="175"/>
        <end position="237"/>
    </location>
</feature>
<name>A0ABV6UX40_9ACTN</name>
<keyword evidence="2" id="KW-0472">Membrane</keyword>
<dbReference type="EMBL" id="JBHEZZ010000025">
    <property type="protein sequence ID" value="MFC1406002.1"/>
    <property type="molecule type" value="Genomic_DNA"/>
</dbReference>
<feature type="transmembrane region" description="Helical" evidence="2">
    <location>
        <begin position="307"/>
        <end position="325"/>
    </location>
</feature>
<evidence type="ECO:0000313" key="3">
    <source>
        <dbReference type="EMBL" id="MFC1406002.1"/>
    </source>
</evidence>
<feature type="region of interest" description="Disordered" evidence="1">
    <location>
        <begin position="40"/>
        <end position="59"/>
    </location>
</feature>
<keyword evidence="4" id="KW-1185">Reference proteome</keyword>
<reference evidence="3 4" key="1">
    <citation type="submission" date="2024-09" db="EMBL/GenBank/DDBJ databases">
        <authorList>
            <person name="Lee S.D."/>
        </authorList>
    </citation>
    <scope>NUCLEOTIDE SEQUENCE [LARGE SCALE GENOMIC DNA]</scope>
    <source>
        <strain evidence="3 4">N1-5</strain>
    </source>
</reference>
<feature type="compositionally biased region" description="Basic and acidic residues" evidence="1">
    <location>
        <begin position="204"/>
        <end position="219"/>
    </location>
</feature>
<evidence type="ECO:0000256" key="2">
    <source>
        <dbReference type="SAM" id="Phobius"/>
    </source>
</evidence>
<feature type="transmembrane region" description="Helical" evidence="2">
    <location>
        <begin position="270"/>
        <end position="295"/>
    </location>
</feature>
<keyword evidence="2" id="KW-0812">Transmembrane</keyword>
<sequence length="375" mass="39672">MGIESEQLVYDYLSRVGDLAQATALTAAERARLVSGLRETIDSRRPGSGTAATRTGSREAAAMKKVLDGIGRPDEVVRRAVHAGVPEARETQGGARRRAGAEAGPSAPPAPSVPVQGGPPAAESDWWRFGRGSADRGGRGAAGGGGRGESVYADRDRYDDGFEGLGGGAGFGGGALPGSEYGDQGELPGWRASYEPDFLDPDYVDPRTVKVPEQRRPEQAEPEPEPPAPPPRPGLLRRAFARPAPARPAPEPVEPVAAVPLGPLPLVESLAVLVLASGAVLALWYVAVLGWFLAYSARRLGRGAARFAGLWVPVLVAAVCGFWFYGHTHGRPPGQQLTDAQFKAVLRSTIAVWLRAAAACSALFLAWRIAVWRRR</sequence>
<feature type="compositionally biased region" description="Basic and acidic residues" evidence="1">
    <location>
        <begin position="125"/>
        <end position="138"/>
    </location>
</feature>
<evidence type="ECO:0000313" key="4">
    <source>
        <dbReference type="Proteomes" id="UP001592528"/>
    </source>
</evidence>
<gene>
    <name evidence="3" type="ORF">ACEZDJ_32385</name>
</gene>
<dbReference type="Proteomes" id="UP001592528">
    <property type="component" value="Unassembled WGS sequence"/>
</dbReference>
<proteinExistence type="predicted"/>
<feature type="transmembrane region" description="Helical" evidence="2">
    <location>
        <begin position="345"/>
        <end position="367"/>
    </location>
</feature>
<comment type="caution">
    <text evidence="3">The sequence shown here is derived from an EMBL/GenBank/DDBJ whole genome shotgun (WGS) entry which is preliminary data.</text>
</comment>
<organism evidence="3 4">
    <name type="scientific">Streptacidiphilus cavernicola</name>
    <dbReference type="NCBI Taxonomy" id="3342716"/>
    <lineage>
        <taxon>Bacteria</taxon>
        <taxon>Bacillati</taxon>
        <taxon>Actinomycetota</taxon>
        <taxon>Actinomycetes</taxon>
        <taxon>Kitasatosporales</taxon>
        <taxon>Streptomycetaceae</taxon>
        <taxon>Streptacidiphilus</taxon>
    </lineage>
</organism>
<evidence type="ECO:0000256" key="1">
    <source>
        <dbReference type="SAM" id="MobiDB-lite"/>
    </source>
</evidence>
<protein>
    <recommendedName>
        <fullName evidence="5">Integral membrane protein</fullName>
    </recommendedName>
</protein>
<feature type="region of interest" description="Disordered" evidence="1">
    <location>
        <begin position="83"/>
        <end position="154"/>
    </location>
</feature>